<feature type="compositionally biased region" description="Low complexity" evidence="6">
    <location>
        <begin position="120"/>
        <end position="179"/>
    </location>
</feature>
<organism evidence="8 9">
    <name type="scientific">Pleurotus ostreatus (strain PC15)</name>
    <name type="common">Oyster mushroom</name>
    <dbReference type="NCBI Taxonomy" id="1137138"/>
    <lineage>
        <taxon>Eukaryota</taxon>
        <taxon>Fungi</taxon>
        <taxon>Dikarya</taxon>
        <taxon>Basidiomycota</taxon>
        <taxon>Agaricomycotina</taxon>
        <taxon>Agaricomycetes</taxon>
        <taxon>Agaricomycetidae</taxon>
        <taxon>Agaricales</taxon>
        <taxon>Pleurotineae</taxon>
        <taxon>Pleurotaceae</taxon>
        <taxon>Pleurotus</taxon>
    </lineage>
</organism>
<dbReference type="PANTHER" id="PTHR19818:SF139">
    <property type="entry name" value="PAIR-RULE PROTEIN ODD-PAIRED"/>
    <property type="match status" value="1"/>
</dbReference>
<evidence type="ECO:0000256" key="3">
    <source>
        <dbReference type="ARBA" id="ARBA00022771"/>
    </source>
</evidence>
<dbReference type="OrthoDB" id="654211at2759"/>
<name>A0A067NH22_PLEO1</name>
<dbReference type="HOGENOM" id="CLU_636340_0_0_1"/>
<keyword evidence="1" id="KW-0479">Metal-binding</keyword>
<proteinExistence type="predicted"/>
<dbReference type="InterPro" id="IPR036236">
    <property type="entry name" value="Znf_C2H2_sf"/>
</dbReference>
<dbReference type="GO" id="GO:0005634">
    <property type="term" value="C:nucleus"/>
    <property type="evidence" value="ECO:0007669"/>
    <property type="project" value="UniProtKB-ARBA"/>
</dbReference>
<evidence type="ECO:0000256" key="5">
    <source>
        <dbReference type="PROSITE-ProRule" id="PRU00042"/>
    </source>
</evidence>
<dbReference type="EMBL" id="KL198013">
    <property type="protein sequence ID" value="KDQ23076.1"/>
    <property type="molecule type" value="Genomic_DNA"/>
</dbReference>
<dbReference type="VEuPathDB" id="FungiDB:PLEOSDRAFT_162898"/>
<dbReference type="STRING" id="1137138.A0A067NH22"/>
<evidence type="ECO:0000256" key="4">
    <source>
        <dbReference type="ARBA" id="ARBA00022833"/>
    </source>
</evidence>
<reference evidence="9" key="1">
    <citation type="journal article" date="2014" name="Proc. Natl. Acad. Sci. U.S.A.">
        <title>Extensive sampling of basidiomycete genomes demonstrates inadequacy of the white-rot/brown-rot paradigm for wood decay fungi.</title>
        <authorList>
            <person name="Riley R."/>
            <person name="Salamov A.A."/>
            <person name="Brown D.W."/>
            <person name="Nagy L.G."/>
            <person name="Floudas D."/>
            <person name="Held B.W."/>
            <person name="Levasseur A."/>
            <person name="Lombard V."/>
            <person name="Morin E."/>
            <person name="Otillar R."/>
            <person name="Lindquist E.A."/>
            <person name="Sun H."/>
            <person name="LaButti K.M."/>
            <person name="Schmutz J."/>
            <person name="Jabbour D."/>
            <person name="Luo H."/>
            <person name="Baker S.E."/>
            <person name="Pisabarro A.G."/>
            <person name="Walton J.D."/>
            <person name="Blanchette R.A."/>
            <person name="Henrissat B."/>
            <person name="Martin F."/>
            <person name="Cullen D."/>
            <person name="Hibbett D.S."/>
            <person name="Grigoriev I.V."/>
        </authorList>
    </citation>
    <scope>NUCLEOTIDE SEQUENCE [LARGE SCALE GENOMIC DNA]</scope>
    <source>
        <strain evidence="9">PC15</strain>
    </source>
</reference>
<evidence type="ECO:0000256" key="2">
    <source>
        <dbReference type="ARBA" id="ARBA00022737"/>
    </source>
</evidence>
<evidence type="ECO:0000256" key="1">
    <source>
        <dbReference type="ARBA" id="ARBA00022723"/>
    </source>
</evidence>
<dbReference type="GO" id="GO:0000978">
    <property type="term" value="F:RNA polymerase II cis-regulatory region sequence-specific DNA binding"/>
    <property type="evidence" value="ECO:0007669"/>
    <property type="project" value="TreeGrafter"/>
</dbReference>
<dbReference type="AlphaFoldDB" id="A0A067NH22"/>
<dbReference type="GO" id="GO:0008270">
    <property type="term" value="F:zinc ion binding"/>
    <property type="evidence" value="ECO:0007669"/>
    <property type="project" value="UniProtKB-KW"/>
</dbReference>
<dbReference type="SUPFAM" id="SSF57667">
    <property type="entry name" value="beta-beta-alpha zinc fingers"/>
    <property type="match status" value="1"/>
</dbReference>
<evidence type="ECO:0000313" key="8">
    <source>
        <dbReference type="EMBL" id="KDQ23076.1"/>
    </source>
</evidence>
<dbReference type="InterPro" id="IPR013087">
    <property type="entry name" value="Znf_C2H2_type"/>
</dbReference>
<feature type="region of interest" description="Disordered" evidence="6">
    <location>
        <begin position="73"/>
        <end position="180"/>
    </location>
</feature>
<dbReference type="GO" id="GO:0045944">
    <property type="term" value="P:positive regulation of transcription by RNA polymerase II"/>
    <property type="evidence" value="ECO:0007669"/>
    <property type="project" value="UniProtKB-ARBA"/>
</dbReference>
<dbReference type="Gene3D" id="3.30.160.60">
    <property type="entry name" value="Classic Zinc Finger"/>
    <property type="match status" value="2"/>
</dbReference>
<dbReference type="SMART" id="SM00355">
    <property type="entry name" value="ZnF_C2H2"/>
    <property type="match status" value="3"/>
</dbReference>
<keyword evidence="2" id="KW-0677">Repeat</keyword>
<sequence>MPKVSSKPSSTTCDVCFASLARRADLARHMRLHDNEKSRMMYRCPFDGCEFANLQKCNVDTHIRVHRGVKDRHCPECTFSTGDPGSLTRHRKRMHGYEPKARRPRLGGAAKRTSPYPSVSPRSPAASESGPSETSGSSSGSSDSSSSSSSSSSSAPSPLYTISDSDAPSPSDSTTPATPVNMTLIDDFSALELSALVPYQTYPSGCSPVESCSTMGGQAFGCSSVTAIDNLLLNYPWQKGAYSSATSDMGLGLSLFSQQQEQLAAETDLASLGLSYPQIDGSIALTDMPFTLTGFEAAPGSYPVVPTPETMTMEPFADWPFSASYSPVSLPKVEAPVAELSWDSLLNLPATGFKDADSSKSAAMSVFDAQDACPAGTNSVTIDWDELFSVDVAATSSQSVSISDATPSDGEFDSLCSTLVDPPNYGLPWSF</sequence>
<dbReference type="PANTHER" id="PTHR19818">
    <property type="entry name" value="ZINC FINGER PROTEIN ZIC AND GLI"/>
    <property type="match status" value="1"/>
</dbReference>
<accession>A0A067NH22</accession>
<dbReference type="PROSITE" id="PS50157">
    <property type="entry name" value="ZINC_FINGER_C2H2_2"/>
    <property type="match status" value="2"/>
</dbReference>
<evidence type="ECO:0000256" key="6">
    <source>
        <dbReference type="SAM" id="MobiDB-lite"/>
    </source>
</evidence>
<keyword evidence="4" id="KW-0862">Zinc</keyword>
<evidence type="ECO:0000259" key="7">
    <source>
        <dbReference type="PROSITE" id="PS50157"/>
    </source>
</evidence>
<dbReference type="Proteomes" id="UP000027073">
    <property type="component" value="Unassembled WGS sequence"/>
</dbReference>
<evidence type="ECO:0000313" key="9">
    <source>
        <dbReference type="Proteomes" id="UP000027073"/>
    </source>
</evidence>
<dbReference type="InterPro" id="IPR050329">
    <property type="entry name" value="GLI_C2H2-zinc-finger"/>
</dbReference>
<feature type="domain" description="C2H2-type" evidence="7">
    <location>
        <begin position="11"/>
        <end position="38"/>
    </location>
</feature>
<dbReference type="GO" id="GO:0000981">
    <property type="term" value="F:DNA-binding transcription factor activity, RNA polymerase II-specific"/>
    <property type="evidence" value="ECO:0007669"/>
    <property type="project" value="TreeGrafter"/>
</dbReference>
<dbReference type="PROSITE" id="PS00028">
    <property type="entry name" value="ZINC_FINGER_C2H2_1"/>
    <property type="match status" value="1"/>
</dbReference>
<protein>
    <recommendedName>
        <fullName evidence="7">C2H2-type domain-containing protein</fullName>
    </recommendedName>
</protein>
<dbReference type="InParanoid" id="A0A067NH22"/>
<gene>
    <name evidence="8" type="ORF">PLEOSDRAFT_162898</name>
</gene>
<feature type="domain" description="C2H2-type" evidence="7">
    <location>
        <begin position="42"/>
        <end position="71"/>
    </location>
</feature>
<keyword evidence="3 5" id="KW-0863">Zinc-finger</keyword>